<evidence type="ECO:0000313" key="3">
    <source>
        <dbReference type="EMBL" id="MBM9621661.1"/>
    </source>
</evidence>
<comment type="caution">
    <text evidence="3">The sequence shown here is derived from an EMBL/GenBank/DDBJ whole genome shotgun (WGS) entry which is preliminary data.</text>
</comment>
<feature type="compositionally biased region" description="Low complexity" evidence="1">
    <location>
        <begin position="159"/>
        <end position="175"/>
    </location>
</feature>
<keyword evidence="2" id="KW-0732">Signal</keyword>
<reference evidence="3 4" key="1">
    <citation type="journal article" date="2016" name="Arch. Microbiol.">
        <title>Streptomyces zhihengii sp. nov., isolated from rhizospheric soil of Psammosilene tunicoides.</title>
        <authorList>
            <person name="Huang M.J."/>
            <person name="Fei J.J."/>
            <person name="Salam N."/>
            <person name="Kim C.J."/>
            <person name="Hozzein W.N."/>
            <person name="Xiao M."/>
            <person name="Huang H.Q."/>
            <person name="Li W.J."/>
        </authorList>
    </citation>
    <scope>NUCLEOTIDE SEQUENCE [LARGE SCALE GENOMIC DNA]</scope>
    <source>
        <strain evidence="3 4">YIM T102</strain>
    </source>
</reference>
<sequence length="175" mass="17603">MRLLRTMAALGACGIAVAGAAACEPAAGGLDSAAVALTTDRTATSTLERLTFDVAWLSCSARALTRAAESAPAADGTTAPAAPREVEVDCEGETDDGKAITLDGTVTEERAGVCVKGDMTARIAKKVVFQATMLGDCSAAATARPSSRPARPSDPRPAPAVTVTETVTVTAVPAK</sequence>
<feature type="region of interest" description="Disordered" evidence="1">
    <location>
        <begin position="142"/>
        <end position="175"/>
    </location>
</feature>
<feature type="chain" id="PRO_5047329317" description="Lipoprotein" evidence="2">
    <location>
        <begin position="19"/>
        <end position="175"/>
    </location>
</feature>
<protein>
    <recommendedName>
        <fullName evidence="5">Lipoprotein</fullName>
    </recommendedName>
</protein>
<proteinExistence type="predicted"/>
<dbReference type="Proteomes" id="UP000664109">
    <property type="component" value="Unassembled WGS sequence"/>
</dbReference>
<dbReference type="RefSeq" id="WP_205375491.1">
    <property type="nucleotide sequence ID" value="NZ_JAFEJA010000001.1"/>
</dbReference>
<gene>
    <name evidence="3" type="ORF">JE024_23585</name>
</gene>
<dbReference type="PROSITE" id="PS51257">
    <property type="entry name" value="PROKAR_LIPOPROTEIN"/>
    <property type="match status" value="1"/>
</dbReference>
<evidence type="ECO:0008006" key="5">
    <source>
        <dbReference type="Google" id="ProtNLM"/>
    </source>
</evidence>
<name>A0ABS2UVR2_9ACTN</name>
<feature type="signal peptide" evidence="2">
    <location>
        <begin position="1"/>
        <end position="18"/>
    </location>
</feature>
<evidence type="ECO:0000256" key="2">
    <source>
        <dbReference type="SAM" id="SignalP"/>
    </source>
</evidence>
<organism evidence="3 4">
    <name type="scientific">Streptomyces zhihengii</name>
    <dbReference type="NCBI Taxonomy" id="1818004"/>
    <lineage>
        <taxon>Bacteria</taxon>
        <taxon>Bacillati</taxon>
        <taxon>Actinomycetota</taxon>
        <taxon>Actinomycetes</taxon>
        <taxon>Kitasatosporales</taxon>
        <taxon>Streptomycetaceae</taxon>
        <taxon>Streptomyces</taxon>
    </lineage>
</organism>
<keyword evidence="4" id="KW-1185">Reference proteome</keyword>
<accession>A0ABS2UVR2</accession>
<evidence type="ECO:0000313" key="4">
    <source>
        <dbReference type="Proteomes" id="UP000664109"/>
    </source>
</evidence>
<evidence type="ECO:0000256" key="1">
    <source>
        <dbReference type="SAM" id="MobiDB-lite"/>
    </source>
</evidence>
<dbReference type="EMBL" id="JAFEJA010000001">
    <property type="protein sequence ID" value="MBM9621661.1"/>
    <property type="molecule type" value="Genomic_DNA"/>
</dbReference>